<dbReference type="CTD" id="6750159"/>
<dbReference type="GO" id="GO:0003724">
    <property type="term" value="F:RNA helicase activity"/>
    <property type="evidence" value="ECO:0000318"/>
    <property type="project" value="GO_Central"/>
</dbReference>
<dbReference type="HOGENOM" id="CLU_003041_1_0_1"/>
<dbReference type="SMART" id="SM00487">
    <property type="entry name" value="DEXDc"/>
    <property type="match status" value="1"/>
</dbReference>
<dbReference type="Gene3D" id="3.40.50.300">
    <property type="entry name" value="P-loop containing nucleotide triphosphate hydrolases"/>
    <property type="match status" value="2"/>
</dbReference>
<dbReference type="InterPro" id="IPR014001">
    <property type="entry name" value="Helicase_ATP-bd"/>
</dbReference>
<protein>
    <recommendedName>
        <fullName evidence="1">RNA helicase</fullName>
        <ecNumber evidence="1">3.6.4.13</ecNumber>
    </recommendedName>
</protein>
<evidence type="ECO:0000256" key="1">
    <source>
        <dbReference type="ARBA" id="ARBA00012552"/>
    </source>
</evidence>
<evidence type="ECO:0000259" key="8">
    <source>
        <dbReference type="PROSITE" id="PS51192"/>
    </source>
</evidence>
<organism evidence="11 12">
    <name type="scientific">Trichoplax adhaerens</name>
    <name type="common">Trichoplax reptans</name>
    <dbReference type="NCBI Taxonomy" id="10228"/>
    <lineage>
        <taxon>Eukaryota</taxon>
        <taxon>Metazoa</taxon>
        <taxon>Placozoa</taxon>
        <taxon>Uniplacotomia</taxon>
        <taxon>Trichoplacea</taxon>
        <taxon>Trichoplacidae</taxon>
        <taxon>Trichoplax</taxon>
    </lineage>
</organism>
<keyword evidence="3 7" id="KW-0378">Hydrolase</keyword>
<name>B3RIM1_TRIAD</name>
<keyword evidence="5 7" id="KW-0067">ATP-binding</keyword>
<evidence type="ECO:0000256" key="2">
    <source>
        <dbReference type="ARBA" id="ARBA00022741"/>
    </source>
</evidence>
<dbReference type="InterPro" id="IPR014014">
    <property type="entry name" value="RNA_helicase_DEAD_Q_motif"/>
</dbReference>
<dbReference type="GO" id="GO:0005524">
    <property type="term" value="F:ATP binding"/>
    <property type="evidence" value="ECO:0007669"/>
    <property type="project" value="UniProtKB-KW"/>
</dbReference>
<dbReference type="GO" id="GO:0032797">
    <property type="term" value="C:SMN complex"/>
    <property type="evidence" value="ECO:0000318"/>
    <property type="project" value="GO_Central"/>
</dbReference>
<dbReference type="InterPro" id="IPR011545">
    <property type="entry name" value="DEAD/DEAH_box_helicase_dom"/>
</dbReference>
<dbReference type="KEGG" id="tad:TRIADDRAFT_19042"/>
<evidence type="ECO:0000256" key="6">
    <source>
        <dbReference type="PROSITE-ProRule" id="PRU00552"/>
    </source>
</evidence>
<evidence type="ECO:0000256" key="4">
    <source>
        <dbReference type="ARBA" id="ARBA00022806"/>
    </source>
</evidence>
<dbReference type="GeneID" id="6750159"/>
<dbReference type="InterPro" id="IPR001650">
    <property type="entry name" value="Helicase_C-like"/>
</dbReference>
<dbReference type="OrthoDB" id="434041at2759"/>
<dbReference type="PROSITE" id="PS51195">
    <property type="entry name" value="Q_MOTIF"/>
    <property type="match status" value="1"/>
</dbReference>
<gene>
    <name evidence="11" type="ORF">TRIADDRAFT_19042</name>
</gene>
<feature type="domain" description="Helicase C-terminal" evidence="9">
    <location>
        <begin position="239"/>
        <end position="393"/>
    </location>
</feature>
<evidence type="ECO:0000313" key="11">
    <source>
        <dbReference type="EMBL" id="EDV29008.1"/>
    </source>
</evidence>
<dbReference type="EMBL" id="DS985241">
    <property type="protein sequence ID" value="EDV29008.1"/>
    <property type="molecule type" value="Genomic_DNA"/>
</dbReference>
<comment type="similarity">
    <text evidence="7">Belongs to the DEAD box helicase family.</text>
</comment>
<dbReference type="PROSITE" id="PS00039">
    <property type="entry name" value="DEAD_ATP_HELICASE"/>
    <property type="match status" value="1"/>
</dbReference>
<evidence type="ECO:0000259" key="9">
    <source>
        <dbReference type="PROSITE" id="PS51194"/>
    </source>
</evidence>
<keyword evidence="4 7" id="KW-0347">Helicase</keyword>
<dbReference type="InterPro" id="IPR050079">
    <property type="entry name" value="DEAD_box_RNA_helicase"/>
</dbReference>
<dbReference type="GO" id="GO:0000387">
    <property type="term" value="P:spliceosomal snRNP assembly"/>
    <property type="evidence" value="ECO:0000318"/>
    <property type="project" value="GO_Central"/>
</dbReference>
<dbReference type="GO" id="GO:0003729">
    <property type="term" value="F:mRNA binding"/>
    <property type="evidence" value="ECO:0000318"/>
    <property type="project" value="GO_Central"/>
</dbReference>
<proteinExistence type="inferred from homology"/>
<dbReference type="PhylomeDB" id="B3RIM1"/>
<keyword evidence="12" id="KW-1185">Reference proteome</keyword>
<dbReference type="OMA" id="WRDREAN"/>
<evidence type="ECO:0000256" key="7">
    <source>
        <dbReference type="RuleBase" id="RU000492"/>
    </source>
</evidence>
<dbReference type="InterPro" id="IPR000629">
    <property type="entry name" value="RNA-helicase_DEAD-box_CS"/>
</dbReference>
<dbReference type="InterPro" id="IPR027417">
    <property type="entry name" value="P-loop_NTPase"/>
</dbReference>
<evidence type="ECO:0000259" key="10">
    <source>
        <dbReference type="PROSITE" id="PS51195"/>
    </source>
</evidence>
<dbReference type="GO" id="GO:0016787">
    <property type="term" value="F:hydrolase activity"/>
    <property type="evidence" value="ECO:0007669"/>
    <property type="project" value="UniProtKB-KW"/>
</dbReference>
<dbReference type="PROSITE" id="PS51194">
    <property type="entry name" value="HELICASE_CTER"/>
    <property type="match status" value="1"/>
</dbReference>
<dbReference type="SMART" id="SM00490">
    <property type="entry name" value="HELICc"/>
    <property type="match status" value="1"/>
</dbReference>
<dbReference type="AlphaFoldDB" id="B3RIM1"/>
<dbReference type="Pfam" id="PF00271">
    <property type="entry name" value="Helicase_C"/>
    <property type="match status" value="1"/>
</dbReference>
<dbReference type="Pfam" id="PF00270">
    <property type="entry name" value="DEAD"/>
    <property type="match status" value="1"/>
</dbReference>
<dbReference type="PROSITE" id="PS51192">
    <property type="entry name" value="HELICASE_ATP_BIND_1"/>
    <property type="match status" value="1"/>
</dbReference>
<dbReference type="PANTHER" id="PTHR47959:SF1">
    <property type="entry name" value="ATP-DEPENDENT RNA HELICASE DBPA"/>
    <property type="match status" value="1"/>
</dbReference>
<dbReference type="STRING" id="10228.B3RIM1"/>
<dbReference type="Proteomes" id="UP000009022">
    <property type="component" value="Unassembled WGS sequence"/>
</dbReference>
<evidence type="ECO:0000313" key="12">
    <source>
        <dbReference type="Proteomes" id="UP000009022"/>
    </source>
</evidence>
<feature type="domain" description="Helicase ATP-binding" evidence="8">
    <location>
        <begin position="58"/>
        <end position="228"/>
    </location>
</feature>
<feature type="domain" description="DEAD-box RNA helicase Q" evidence="10">
    <location>
        <begin position="27"/>
        <end position="55"/>
    </location>
</feature>
<reference evidence="11 12" key="1">
    <citation type="journal article" date="2008" name="Nature">
        <title>The Trichoplax genome and the nature of placozoans.</title>
        <authorList>
            <person name="Srivastava M."/>
            <person name="Begovic E."/>
            <person name="Chapman J."/>
            <person name="Putnam N.H."/>
            <person name="Hellsten U."/>
            <person name="Kawashima T."/>
            <person name="Kuo A."/>
            <person name="Mitros T."/>
            <person name="Salamov A."/>
            <person name="Carpenter M.L."/>
            <person name="Signorovitch A.Y."/>
            <person name="Moreno M.A."/>
            <person name="Kamm K."/>
            <person name="Grimwood J."/>
            <person name="Schmutz J."/>
            <person name="Shapiro H."/>
            <person name="Grigoriev I.V."/>
            <person name="Buss L.W."/>
            <person name="Schierwater B."/>
            <person name="Dellaporta S.L."/>
            <person name="Rokhsar D.S."/>
        </authorList>
    </citation>
    <scope>NUCLEOTIDE SEQUENCE [LARGE SCALE GENOMIC DNA]</scope>
    <source>
        <strain evidence="11 12">Grell-BS-1999</strain>
    </source>
</reference>
<dbReference type="EC" id="3.6.4.13" evidence="1"/>
<dbReference type="SUPFAM" id="SSF52540">
    <property type="entry name" value="P-loop containing nucleoside triphosphate hydrolases"/>
    <property type="match status" value="2"/>
</dbReference>
<dbReference type="CDD" id="cd18787">
    <property type="entry name" value="SF2_C_DEAD"/>
    <property type="match status" value="1"/>
</dbReference>
<evidence type="ECO:0000256" key="5">
    <source>
        <dbReference type="ARBA" id="ARBA00022840"/>
    </source>
</evidence>
<evidence type="ECO:0000256" key="3">
    <source>
        <dbReference type="ARBA" id="ARBA00022801"/>
    </source>
</evidence>
<dbReference type="RefSeq" id="XP_002108210.1">
    <property type="nucleotide sequence ID" value="XM_002108174.1"/>
</dbReference>
<feature type="short sequence motif" description="Q motif" evidence="6">
    <location>
        <begin position="27"/>
        <end position="55"/>
    </location>
</feature>
<dbReference type="eggNOG" id="KOG4284">
    <property type="taxonomic scope" value="Eukaryota"/>
</dbReference>
<dbReference type="InParanoid" id="B3RIM1"/>
<sequence length="393" mass="44083">MPRANIKKNFFYKGRERTVDVNTYESGDFASLLLSQNVLRGLRDAGYIKPSPIQLKSIPVARCGLDLIAQAKSGTGKTCVFVVVALEIVDLTICSPQVLILAPTREIAIQINQVVNTIGKFVGGLSSQVFIGGLPVKLDNQKTKNCHLAVGTPGRVLQLIESGALATKSIRLFVLDEADKLLEKNFTEQLNQIFKHLPTSKQILALSATYPECLTKLLIKCMKNPQVIRLDSKRPVLHGVKQYFCKISSYALSHKIFSLKIDKLSYILTKIPFHQCLVFSNYQTVSVLRAILQKDRMDAIKKMNDFSCRVLISSDLTARGVDIENIDLVVNLDLPNDPETYLHRVGRAGRFGNTVDCFTPFQLDIQLKYCITKPGVNLIYARKFRNCHHPYNR</sequence>
<accession>B3RIM1</accession>
<dbReference type="CDD" id="cd17943">
    <property type="entry name" value="DEADc_DDX20"/>
    <property type="match status" value="1"/>
</dbReference>
<dbReference type="PANTHER" id="PTHR47959">
    <property type="entry name" value="ATP-DEPENDENT RNA HELICASE RHLE-RELATED"/>
    <property type="match status" value="1"/>
</dbReference>
<keyword evidence="2 7" id="KW-0547">Nucleotide-binding</keyword>